<dbReference type="EMBL" id="SNYW01000008">
    <property type="protein sequence ID" value="TDQ82498.1"/>
    <property type="molecule type" value="Genomic_DNA"/>
</dbReference>
<reference evidence="1 2" key="1">
    <citation type="submission" date="2019-03" db="EMBL/GenBank/DDBJ databases">
        <title>Genomic Encyclopedia of Type Strains, Phase III (KMG-III): the genomes of soil and plant-associated and newly described type strains.</title>
        <authorList>
            <person name="Whitman W."/>
        </authorList>
    </citation>
    <scope>NUCLEOTIDE SEQUENCE [LARGE SCALE GENOMIC DNA]</scope>
    <source>
        <strain evidence="1 2">CGMCC 1.7660</strain>
    </source>
</reference>
<keyword evidence="2" id="KW-1185">Reference proteome</keyword>
<dbReference type="AlphaFoldDB" id="A0A4V3DF02"/>
<dbReference type="RefSeq" id="WP_133613770.1">
    <property type="nucleotide sequence ID" value="NZ_SNYW01000008.1"/>
</dbReference>
<name>A0A4V3DF02_9PROT</name>
<comment type="caution">
    <text evidence="1">The sequence shown here is derived from an EMBL/GenBank/DDBJ whole genome shotgun (WGS) entry which is preliminary data.</text>
</comment>
<protein>
    <submittedName>
        <fullName evidence="1">Uncharacterized protein</fullName>
    </submittedName>
</protein>
<proteinExistence type="predicted"/>
<organism evidence="1 2">
    <name type="scientific">Dongia mobilis</name>
    <dbReference type="NCBI Taxonomy" id="578943"/>
    <lineage>
        <taxon>Bacteria</taxon>
        <taxon>Pseudomonadati</taxon>
        <taxon>Pseudomonadota</taxon>
        <taxon>Alphaproteobacteria</taxon>
        <taxon>Rhodospirillales</taxon>
        <taxon>Dongiaceae</taxon>
        <taxon>Dongia</taxon>
    </lineage>
</organism>
<accession>A0A4V3DF02</accession>
<dbReference type="Proteomes" id="UP000295783">
    <property type="component" value="Unassembled WGS sequence"/>
</dbReference>
<gene>
    <name evidence="1" type="ORF">A8950_2321</name>
</gene>
<sequence length="74" mass="8054">MEQNGNSKKLDPVPTVTGASRGRCNRLCLFCSRIFRAPGPFIRICLACKESEEWQSGNCDVVLNPPANDNAPGC</sequence>
<evidence type="ECO:0000313" key="2">
    <source>
        <dbReference type="Proteomes" id="UP000295783"/>
    </source>
</evidence>
<evidence type="ECO:0000313" key="1">
    <source>
        <dbReference type="EMBL" id="TDQ82498.1"/>
    </source>
</evidence>